<dbReference type="KEGG" id="cvc:BKX93_07240"/>
<evidence type="ECO:0000313" key="2">
    <source>
        <dbReference type="Proteomes" id="UP000178776"/>
    </source>
</evidence>
<dbReference type="EMBL" id="CP017707">
    <property type="protein sequence ID" value="AOZ49808.1"/>
    <property type="molecule type" value="Genomic_DNA"/>
</dbReference>
<reference evidence="1 2" key="1">
    <citation type="submission" date="2016-10" db="EMBL/GenBank/DDBJ databases">
        <title>Chromobacterium muskegensis sp. nov., an insecticidal bacterium isolated from Sphagnum bogs.</title>
        <authorList>
            <person name="Sparks M.E."/>
            <person name="Blackburn M.B."/>
            <person name="Gundersen-Rindal D.E."/>
            <person name="Mitchell A."/>
            <person name="Farrar R."/>
            <person name="Kuhar D."/>
        </authorList>
    </citation>
    <scope>NUCLEOTIDE SEQUENCE [LARGE SCALE GENOMIC DNA]</scope>
    <source>
        <strain evidence="1 2">21-1</strain>
    </source>
</reference>
<organism evidence="1 2">
    <name type="scientific">Chromobacterium vaccinii</name>
    <dbReference type="NCBI Taxonomy" id="1108595"/>
    <lineage>
        <taxon>Bacteria</taxon>
        <taxon>Pseudomonadati</taxon>
        <taxon>Pseudomonadota</taxon>
        <taxon>Betaproteobacteria</taxon>
        <taxon>Neisseriales</taxon>
        <taxon>Chromobacteriaceae</taxon>
        <taxon>Chromobacterium</taxon>
    </lineage>
</organism>
<proteinExistence type="predicted"/>
<sequence length="88" mass="10090">MLCKILNKLNIKVKLLRFFRKWEQELEIAGARICFCVNDLASNLVDSFGNIISEVDVGSSERQSVIGKPFGFRRKKIHSLRIAHKEVS</sequence>
<name>A0A1D9LEW9_9NEIS</name>
<protein>
    <submittedName>
        <fullName evidence="1">Uncharacterized protein</fullName>
    </submittedName>
</protein>
<gene>
    <name evidence="1" type="ORF">BKX93_07240</name>
</gene>
<evidence type="ECO:0000313" key="1">
    <source>
        <dbReference type="EMBL" id="AOZ49808.1"/>
    </source>
</evidence>
<dbReference type="AlphaFoldDB" id="A0A1D9LEW9"/>
<accession>A0A1D9LEW9</accession>
<dbReference type="Proteomes" id="UP000178776">
    <property type="component" value="Chromosome"/>
</dbReference>